<comment type="caution">
    <text evidence="1">The sequence shown here is derived from an EMBL/GenBank/DDBJ whole genome shotgun (WGS) entry which is preliminary data.</text>
</comment>
<dbReference type="AlphaFoldDB" id="A0A401T5C8"/>
<proteinExistence type="predicted"/>
<protein>
    <submittedName>
        <fullName evidence="1">Uncharacterized protein</fullName>
    </submittedName>
</protein>
<gene>
    <name evidence="1" type="ORF">chiPu_0016347</name>
</gene>
<reference evidence="1 2" key="1">
    <citation type="journal article" date="2018" name="Nat. Ecol. Evol.">
        <title>Shark genomes provide insights into elasmobranch evolution and the origin of vertebrates.</title>
        <authorList>
            <person name="Hara Y"/>
            <person name="Yamaguchi K"/>
            <person name="Onimaru K"/>
            <person name="Kadota M"/>
            <person name="Koyanagi M"/>
            <person name="Keeley SD"/>
            <person name="Tatsumi K"/>
            <person name="Tanaka K"/>
            <person name="Motone F"/>
            <person name="Kageyama Y"/>
            <person name="Nozu R"/>
            <person name="Adachi N"/>
            <person name="Nishimura O"/>
            <person name="Nakagawa R"/>
            <person name="Tanegashima C"/>
            <person name="Kiyatake I"/>
            <person name="Matsumoto R"/>
            <person name="Murakumo K"/>
            <person name="Nishida K"/>
            <person name="Terakita A"/>
            <person name="Kuratani S"/>
            <person name="Sato K"/>
            <person name="Hyodo S Kuraku.S."/>
        </authorList>
    </citation>
    <scope>NUCLEOTIDE SEQUENCE [LARGE SCALE GENOMIC DNA]</scope>
</reference>
<accession>A0A401T5C8</accession>
<keyword evidence="2" id="KW-1185">Reference proteome</keyword>
<dbReference type="Proteomes" id="UP000287033">
    <property type="component" value="Unassembled WGS sequence"/>
</dbReference>
<dbReference type="EMBL" id="BEZZ01001067">
    <property type="protein sequence ID" value="GCC37839.1"/>
    <property type="molecule type" value="Genomic_DNA"/>
</dbReference>
<sequence>MQRESRWRCTNSARPLWGSRVRRRPARYRTAPVGACSSTSDSAPFLPHYAAAIPFPSRLETTVPRCLGTVPFTKLRRPPPRPSRLAIG</sequence>
<evidence type="ECO:0000313" key="2">
    <source>
        <dbReference type="Proteomes" id="UP000287033"/>
    </source>
</evidence>
<name>A0A401T5C8_CHIPU</name>
<evidence type="ECO:0000313" key="1">
    <source>
        <dbReference type="EMBL" id="GCC37839.1"/>
    </source>
</evidence>
<organism evidence="1 2">
    <name type="scientific">Chiloscyllium punctatum</name>
    <name type="common">Brownbanded bambooshark</name>
    <name type="synonym">Hemiscyllium punctatum</name>
    <dbReference type="NCBI Taxonomy" id="137246"/>
    <lineage>
        <taxon>Eukaryota</taxon>
        <taxon>Metazoa</taxon>
        <taxon>Chordata</taxon>
        <taxon>Craniata</taxon>
        <taxon>Vertebrata</taxon>
        <taxon>Chondrichthyes</taxon>
        <taxon>Elasmobranchii</taxon>
        <taxon>Galeomorphii</taxon>
        <taxon>Galeoidea</taxon>
        <taxon>Orectolobiformes</taxon>
        <taxon>Hemiscylliidae</taxon>
        <taxon>Chiloscyllium</taxon>
    </lineage>
</organism>